<evidence type="ECO:0000256" key="1">
    <source>
        <dbReference type="SAM" id="MobiDB-lite"/>
    </source>
</evidence>
<feature type="compositionally biased region" description="Basic and acidic residues" evidence="1">
    <location>
        <begin position="105"/>
        <end position="114"/>
    </location>
</feature>
<reference evidence="2" key="1">
    <citation type="thesis" date="2020" institute="ProQuest LLC" country="789 East Eisenhower Parkway, Ann Arbor, MI, USA">
        <title>Comparative Genomics and Chromosome Evolution.</title>
        <authorList>
            <person name="Mudd A.B."/>
        </authorList>
    </citation>
    <scope>NUCLEOTIDE SEQUENCE</scope>
    <source>
        <strain evidence="2">HN-11 Male</strain>
        <tissue evidence="2">Kidney and liver</tissue>
    </source>
</reference>
<organism evidence="2 3">
    <name type="scientific">Eleutherodactylus coqui</name>
    <name type="common">Puerto Rican coqui</name>
    <dbReference type="NCBI Taxonomy" id="57060"/>
    <lineage>
        <taxon>Eukaryota</taxon>
        <taxon>Metazoa</taxon>
        <taxon>Chordata</taxon>
        <taxon>Craniata</taxon>
        <taxon>Vertebrata</taxon>
        <taxon>Euteleostomi</taxon>
        <taxon>Amphibia</taxon>
        <taxon>Batrachia</taxon>
        <taxon>Anura</taxon>
        <taxon>Neobatrachia</taxon>
        <taxon>Hyloidea</taxon>
        <taxon>Eleutherodactylidae</taxon>
        <taxon>Eleutherodactylinae</taxon>
        <taxon>Eleutherodactylus</taxon>
        <taxon>Eleutherodactylus</taxon>
    </lineage>
</organism>
<feature type="compositionally biased region" description="Polar residues" evidence="1">
    <location>
        <begin position="115"/>
        <end position="125"/>
    </location>
</feature>
<dbReference type="Proteomes" id="UP000770717">
    <property type="component" value="Unassembled WGS sequence"/>
</dbReference>
<comment type="caution">
    <text evidence="2">The sequence shown here is derived from an EMBL/GenBank/DDBJ whole genome shotgun (WGS) entry which is preliminary data.</text>
</comment>
<feature type="compositionally biased region" description="Polar residues" evidence="1">
    <location>
        <begin position="137"/>
        <end position="146"/>
    </location>
</feature>
<evidence type="ECO:0000313" key="2">
    <source>
        <dbReference type="EMBL" id="KAG9462781.1"/>
    </source>
</evidence>
<dbReference type="EMBL" id="WNTK01009578">
    <property type="protein sequence ID" value="KAG9462781.1"/>
    <property type="molecule type" value="Genomic_DNA"/>
</dbReference>
<name>A0A8J6B8X5_ELECQ</name>
<sequence>MIYNFCTACRLLQLSRSRGAGSQPGTSTIVKRGWPKLQLMWARSHTSMLTYLAFWTFSWMLDQITEEQGKPPPNMSGWYSLLLLFFTRSTSSLPANAQSQRRGLQRRELQEHSARSSPLVRQQASHRGHITDDTSDTETSVHNTLSKVPEQQQQQPPPAQQGQRRSLSPCSQVDQAVLGYLRGREGADWAELYCALLVPSFRALLPHIVPKMKVAVETI</sequence>
<evidence type="ECO:0000313" key="3">
    <source>
        <dbReference type="Proteomes" id="UP000770717"/>
    </source>
</evidence>
<accession>A0A8J6B8X5</accession>
<keyword evidence="3" id="KW-1185">Reference proteome</keyword>
<gene>
    <name evidence="2" type="ORF">GDO78_023157</name>
</gene>
<feature type="region of interest" description="Disordered" evidence="1">
    <location>
        <begin position="96"/>
        <end position="168"/>
    </location>
</feature>
<protein>
    <submittedName>
        <fullName evidence="2">Uncharacterized protein</fullName>
    </submittedName>
</protein>
<proteinExistence type="predicted"/>
<dbReference type="AlphaFoldDB" id="A0A8J6B8X5"/>